<dbReference type="Pfam" id="PF20469">
    <property type="entry name" value="OLD-like_TOPRIM"/>
    <property type="match status" value="1"/>
</dbReference>
<dbReference type="AlphaFoldDB" id="A0A8J3XLM7"/>
<dbReference type="InterPro" id="IPR034139">
    <property type="entry name" value="TOPRIM_OLD"/>
</dbReference>
<keyword evidence="3" id="KW-1185">Reference proteome</keyword>
<proteinExistence type="predicted"/>
<evidence type="ECO:0000313" key="2">
    <source>
        <dbReference type="EMBL" id="GII45754.1"/>
    </source>
</evidence>
<evidence type="ECO:0000313" key="3">
    <source>
        <dbReference type="Proteomes" id="UP000644610"/>
    </source>
</evidence>
<dbReference type="EMBL" id="BOOQ01000012">
    <property type="protein sequence ID" value="GII45754.1"/>
    <property type="molecule type" value="Genomic_DNA"/>
</dbReference>
<feature type="domain" description="OLD protein-like TOPRIM" evidence="1">
    <location>
        <begin position="26"/>
        <end position="70"/>
    </location>
</feature>
<evidence type="ECO:0000259" key="1">
    <source>
        <dbReference type="Pfam" id="PF20469"/>
    </source>
</evidence>
<sequence length="212" mass="22824">MIFQGFKGDEPLQVRCEAGLVSDTHTVVLVEGASDKSAIEALAERRGRNLAAEGIALVAMGGATNIGTYIGRFGPSGRNLRLAGLCDVGEEGDFRRGLERAGLGSDLSRSDLEALGFFACVADLEDELIRALGTATVERVVDAEGELRSFRTLQNQPAWRGGTTHDQLRRFMGAGSGRKIRYSGPLVAALDLDRVPRPLDMLLAHLSGSRRW</sequence>
<reference evidence="2" key="1">
    <citation type="submission" date="2021-01" db="EMBL/GenBank/DDBJ databases">
        <title>Whole genome shotgun sequence of Planotetraspora silvatica NBRC 100141.</title>
        <authorList>
            <person name="Komaki H."/>
            <person name="Tamura T."/>
        </authorList>
    </citation>
    <scope>NUCLEOTIDE SEQUENCE</scope>
    <source>
        <strain evidence="2">NBRC 100141</strain>
    </source>
</reference>
<name>A0A8J3XLM7_9ACTN</name>
<gene>
    <name evidence="2" type="ORF">Psi02_21780</name>
</gene>
<comment type="caution">
    <text evidence="2">The sequence shown here is derived from an EMBL/GenBank/DDBJ whole genome shotgun (WGS) entry which is preliminary data.</text>
</comment>
<dbReference type="Proteomes" id="UP000644610">
    <property type="component" value="Unassembled WGS sequence"/>
</dbReference>
<organism evidence="2 3">
    <name type="scientific">Planotetraspora silvatica</name>
    <dbReference type="NCBI Taxonomy" id="234614"/>
    <lineage>
        <taxon>Bacteria</taxon>
        <taxon>Bacillati</taxon>
        <taxon>Actinomycetota</taxon>
        <taxon>Actinomycetes</taxon>
        <taxon>Streptosporangiales</taxon>
        <taxon>Streptosporangiaceae</taxon>
        <taxon>Planotetraspora</taxon>
    </lineage>
</organism>
<protein>
    <recommendedName>
        <fullName evidence="1">OLD protein-like TOPRIM domain-containing protein</fullName>
    </recommendedName>
</protein>
<accession>A0A8J3XLM7</accession>